<organism evidence="1 2">
    <name type="scientific">Psychracetigena formicireducens</name>
    <dbReference type="NCBI Taxonomy" id="2986056"/>
    <lineage>
        <taxon>Bacteria</taxon>
        <taxon>Bacillati</taxon>
        <taxon>Candidatus Lithacetigenota</taxon>
        <taxon>Candidatus Psychracetigena</taxon>
    </lineage>
</organism>
<dbReference type="EMBL" id="QLTW01000286">
    <property type="protein sequence ID" value="MBT9146050.1"/>
    <property type="molecule type" value="Genomic_DNA"/>
</dbReference>
<sequence length="124" mass="13528">MTRDGMVSGIQGLKGQQGFNAIYYSGVPVVADRRAPAGNMFFINTNKIKFYGLKSTDPDYKPVRFAGRTIEGTYSNVPRVTGFSFSGFNKPIDQYGKVGNIILMGNLIASSPRHLGRLTNVVST</sequence>
<comment type="caution">
    <text evidence="1">The sequence shown here is derived from an EMBL/GenBank/DDBJ whole genome shotgun (WGS) entry which is preliminary data.</text>
</comment>
<dbReference type="AlphaFoldDB" id="A0A9E2BK76"/>
<evidence type="ECO:0000313" key="1">
    <source>
        <dbReference type="EMBL" id="MBT9146050.1"/>
    </source>
</evidence>
<protein>
    <submittedName>
        <fullName evidence="1">Uncharacterized protein</fullName>
    </submittedName>
</protein>
<proteinExistence type="predicted"/>
<reference evidence="1 2" key="1">
    <citation type="journal article" date="2021" name="bioRxiv">
        <title>Unique metabolic strategies in Hadean analogues reveal hints for primordial physiology.</title>
        <authorList>
            <person name="Nobu M.K."/>
            <person name="Nakai R."/>
            <person name="Tamazawa S."/>
            <person name="Mori H."/>
            <person name="Toyoda A."/>
            <person name="Ijiri A."/>
            <person name="Suzuki S."/>
            <person name="Kurokawa K."/>
            <person name="Kamagata Y."/>
            <person name="Tamaki H."/>
        </authorList>
    </citation>
    <scope>NUCLEOTIDE SEQUENCE [LARGE SCALE GENOMIC DNA]</scope>
    <source>
        <strain evidence="1">BS525</strain>
    </source>
</reference>
<gene>
    <name evidence="1" type="ORF">DDT42_01929</name>
</gene>
<evidence type="ECO:0000313" key="2">
    <source>
        <dbReference type="Proteomes" id="UP000811545"/>
    </source>
</evidence>
<accession>A0A9E2BK76</accession>
<dbReference type="Proteomes" id="UP000811545">
    <property type="component" value="Unassembled WGS sequence"/>
</dbReference>
<name>A0A9E2BK76_PSYF1</name>